<dbReference type="RefSeq" id="WP_055149319.1">
    <property type="nucleotide sequence ID" value="NZ_JXSZ01000010.1"/>
</dbReference>
<organism evidence="4 5">
    <name type="scientific">Jiulongibacter sediminis</name>
    <dbReference type="NCBI Taxonomy" id="1605367"/>
    <lineage>
        <taxon>Bacteria</taxon>
        <taxon>Pseudomonadati</taxon>
        <taxon>Bacteroidota</taxon>
        <taxon>Cytophagia</taxon>
        <taxon>Cytophagales</taxon>
        <taxon>Leadbetterellaceae</taxon>
        <taxon>Jiulongibacter</taxon>
    </lineage>
</organism>
<keyword evidence="2" id="KW-0677">Repeat</keyword>
<dbReference type="PANTHER" id="PTHR19848">
    <property type="entry name" value="WD40 REPEAT PROTEIN"/>
    <property type="match status" value="1"/>
</dbReference>
<feature type="repeat" description="WD" evidence="3">
    <location>
        <begin position="177"/>
        <end position="218"/>
    </location>
</feature>
<dbReference type="InterPro" id="IPR019775">
    <property type="entry name" value="WD40_repeat_CS"/>
</dbReference>
<dbReference type="InterPro" id="IPR001680">
    <property type="entry name" value="WD40_rpt"/>
</dbReference>
<keyword evidence="1 3" id="KW-0853">WD repeat</keyword>
<dbReference type="PROSITE" id="PS50082">
    <property type="entry name" value="WD_REPEATS_2"/>
    <property type="match status" value="5"/>
</dbReference>
<sequence>MKFQVEKIESFTGHKDCVYNVCGSSDPHRFFSSAGDGMIVEWDSRKPDLGSPLARMQNSVYALHYDASQNELWVGENFEGVRVFDLENKEQKFSIALNKAYIFDIVTYQNLAFVASGDGIITVIDRDEKAFKKHLKSSSKSVRSLAINPVERELAAGYSDHTIRIFDLQTFELKKQIKAHRNSVFTLTYSPDFETLLSGSRDAHLKSWDINKDYDLENQVVAHMFTINDIVYSPSGKLLATCSMDKSIKLWDAETLKLLKVLDKARHAGHGTSVNRLHWLSEESLVSASDDRSLSLWKIAQ</sequence>
<evidence type="ECO:0000256" key="1">
    <source>
        <dbReference type="ARBA" id="ARBA00022574"/>
    </source>
</evidence>
<evidence type="ECO:0000256" key="2">
    <source>
        <dbReference type="ARBA" id="ARBA00022737"/>
    </source>
</evidence>
<feature type="repeat" description="WD" evidence="3">
    <location>
        <begin position="11"/>
        <end position="43"/>
    </location>
</feature>
<keyword evidence="5" id="KW-1185">Reference proteome</keyword>
<dbReference type="Proteomes" id="UP000050454">
    <property type="component" value="Unassembled WGS sequence"/>
</dbReference>
<reference evidence="4 5" key="1">
    <citation type="submission" date="2015-07" db="EMBL/GenBank/DDBJ databases">
        <title>The draft genome sequence of Leadbetterella sp. JN14-9.</title>
        <authorList>
            <person name="Liu Y."/>
            <person name="Du J."/>
            <person name="Shao Z."/>
        </authorList>
    </citation>
    <scope>NUCLEOTIDE SEQUENCE [LARGE SCALE GENOMIC DNA]</scope>
    <source>
        <strain evidence="4 5">JN14-9</strain>
    </source>
</reference>
<dbReference type="PANTHER" id="PTHR19848:SF8">
    <property type="entry name" value="F-BOX AND WD REPEAT DOMAIN CONTAINING 7"/>
    <property type="match status" value="1"/>
</dbReference>
<dbReference type="EMBL" id="LGTQ01000010">
    <property type="protein sequence ID" value="KPM47612.1"/>
    <property type="molecule type" value="Genomic_DNA"/>
</dbReference>
<evidence type="ECO:0000313" key="4">
    <source>
        <dbReference type="EMBL" id="KPM47612.1"/>
    </source>
</evidence>
<dbReference type="STRING" id="1605367.AFM12_14050"/>
<protein>
    <submittedName>
        <fullName evidence="4">WD-40 repeat protein</fullName>
    </submittedName>
</protein>
<name>A0A0N8H9K3_9BACT</name>
<gene>
    <name evidence="4" type="ORF">AFM12_14050</name>
</gene>
<accession>A0A0N8H9K3</accession>
<dbReference type="OrthoDB" id="933690at2"/>
<dbReference type="AlphaFoldDB" id="A0A0N8H9K3"/>
<dbReference type="InterPro" id="IPR011047">
    <property type="entry name" value="Quinoprotein_ADH-like_sf"/>
</dbReference>
<feature type="repeat" description="WD" evidence="3">
    <location>
        <begin position="267"/>
        <end position="301"/>
    </location>
</feature>
<proteinExistence type="predicted"/>
<evidence type="ECO:0000256" key="3">
    <source>
        <dbReference type="PROSITE-ProRule" id="PRU00221"/>
    </source>
</evidence>
<dbReference type="PROSITE" id="PS50294">
    <property type="entry name" value="WD_REPEATS_REGION"/>
    <property type="match status" value="3"/>
</dbReference>
<dbReference type="SMART" id="SM00320">
    <property type="entry name" value="WD40"/>
    <property type="match status" value="6"/>
</dbReference>
<feature type="repeat" description="WD" evidence="3">
    <location>
        <begin position="220"/>
        <end position="261"/>
    </location>
</feature>
<dbReference type="CDD" id="cd00200">
    <property type="entry name" value="WD40"/>
    <property type="match status" value="1"/>
</dbReference>
<dbReference type="PRINTS" id="PR00320">
    <property type="entry name" value="GPROTEINBRPT"/>
</dbReference>
<dbReference type="SUPFAM" id="SSF50998">
    <property type="entry name" value="Quinoprotein alcohol dehydrogenase-like"/>
    <property type="match status" value="1"/>
</dbReference>
<dbReference type="InterPro" id="IPR015943">
    <property type="entry name" value="WD40/YVTN_repeat-like_dom_sf"/>
</dbReference>
<dbReference type="InterPro" id="IPR020472">
    <property type="entry name" value="WD40_PAC1"/>
</dbReference>
<evidence type="ECO:0000313" key="5">
    <source>
        <dbReference type="Proteomes" id="UP000050454"/>
    </source>
</evidence>
<comment type="caution">
    <text evidence="4">The sequence shown here is derived from an EMBL/GenBank/DDBJ whole genome shotgun (WGS) entry which is preliminary data.</text>
</comment>
<dbReference type="PROSITE" id="PS00678">
    <property type="entry name" value="WD_REPEATS_1"/>
    <property type="match status" value="2"/>
</dbReference>
<dbReference type="Gene3D" id="2.130.10.10">
    <property type="entry name" value="YVTN repeat-like/Quinoprotein amine dehydrogenase"/>
    <property type="match status" value="3"/>
</dbReference>
<dbReference type="Pfam" id="PF00400">
    <property type="entry name" value="WD40"/>
    <property type="match status" value="5"/>
</dbReference>
<feature type="repeat" description="WD" evidence="3">
    <location>
        <begin position="135"/>
        <end position="176"/>
    </location>
</feature>